<dbReference type="Gene3D" id="2.130.10.130">
    <property type="entry name" value="Integrin alpha, N-terminal"/>
    <property type="match status" value="1"/>
</dbReference>
<evidence type="ECO:0000259" key="3">
    <source>
        <dbReference type="Pfam" id="PF18962"/>
    </source>
</evidence>
<keyword evidence="5" id="KW-1185">Reference proteome</keyword>
<dbReference type="InterPro" id="IPR013517">
    <property type="entry name" value="FG-GAP"/>
</dbReference>
<name>A0ABS0I0S0_9BACT</name>
<evidence type="ECO:0000313" key="4">
    <source>
        <dbReference type="EMBL" id="MBF9220535.1"/>
    </source>
</evidence>
<keyword evidence="1 2" id="KW-0732">Signal</keyword>
<protein>
    <submittedName>
        <fullName evidence="4">T9SS type A sorting domain-containing protein</fullName>
    </submittedName>
</protein>
<dbReference type="EMBL" id="JADQDM010000002">
    <property type="protein sequence ID" value="MBF9220535.1"/>
    <property type="molecule type" value="Genomic_DNA"/>
</dbReference>
<dbReference type="PANTHER" id="PTHR44103">
    <property type="entry name" value="PROPROTEIN CONVERTASE P"/>
    <property type="match status" value="1"/>
</dbReference>
<dbReference type="Proteomes" id="UP000618931">
    <property type="component" value="Unassembled WGS sequence"/>
</dbReference>
<sequence>MKKNYPFLVAGAIWALLPGGAAAQAPYASGFVPARNDFDASPVGSVNVTFSQPVTGASGIRVFGSRRGGLLSGNGSGDGTTQLHFQVSQGLGLGEMVSVTVPSTVRGTNGLPVPGTVYQFRTPVSGSQFINAYPGTGSLPEVGTALYDPTLADVNNDGKIDLLLADAQNDRVRLRLGNNGPGFFDAATLLSTGEQPGSIAVADMNNDGQLDLLTSSNGATVRMVSVALGNGMGGFGVPAAVPVAAPPGRVRVGDVNADGNLDFVVPLLVPATPGGAPASTVLAVRLGNGQGAFAAAPDVPLDPSASSPNLHLADFNNDGQLDCLVGSTSTNLLKTYLGNGQGGFALAGTTPLARTGATDAADVTGDGLLDVVMADGPGNAVRLYPGTGQGGFGTPTVFTLASPTGVLATSIPGGVGIFATYNSAAAGAGTALWGRSSNVTGTGAFNPRASLMSNCAGTSLVMGSVYTSFPLLVIVDNGTNGAGPNVKARLDQVVTASRPSAKTLPAACFPNPAHQSVQVVLPTGAAGLRAEVYNGLGQCVRRQELGAVAVGSAATLNVSALPAGLYTLRLAAGPQSSTQALAIE</sequence>
<evidence type="ECO:0000256" key="2">
    <source>
        <dbReference type="SAM" id="SignalP"/>
    </source>
</evidence>
<feature type="chain" id="PRO_5047014100" evidence="2">
    <location>
        <begin position="24"/>
        <end position="584"/>
    </location>
</feature>
<dbReference type="InterPro" id="IPR026444">
    <property type="entry name" value="Secre_tail"/>
</dbReference>
<dbReference type="PANTHER" id="PTHR44103:SF1">
    <property type="entry name" value="PROPROTEIN CONVERTASE P"/>
    <property type="match status" value="1"/>
</dbReference>
<dbReference type="InterPro" id="IPR028994">
    <property type="entry name" value="Integrin_alpha_N"/>
</dbReference>
<reference evidence="4 5" key="1">
    <citation type="submission" date="2020-11" db="EMBL/GenBank/DDBJ databases">
        <authorList>
            <person name="Kim M.K."/>
        </authorList>
    </citation>
    <scope>NUCLEOTIDE SEQUENCE [LARGE SCALE GENOMIC DNA]</scope>
    <source>
        <strain evidence="4 5">BT662</strain>
    </source>
</reference>
<evidence type="ECO:0000256" key="1">
    <source>
        <dbReference type="ARBA" id="ARBA00022729"/>
    </source>
</evidence>
<proteinExistence type="predicted"/>
<feature type="domain" description="Secretion system C-terminal sorting" evidence="3">
    <location>
        <begin position="509"/>
        <end position="582"/>
    </location>
</feature>
<gene>
    <name evidence="4" type="ORF">I2H31_05415</name>
</gene>
<dbReference type="Pfam" id="PF18962">
    <property type="entry name" value="Por_Secre_tail"/>
    <property type="match status" value="1"/>
</dbReference>
<feature type="signal peptide" evidence="2">
    <location>
        <begin position="1"/>
        <end position="23"/>
    </location>
</feature>
<dbReference type="RefSeq" id="WP_196291983.1">
    <property type="nucleotide sequence ID" value="NZ_JADQDM010000002.1"/>
</dbReference>
<dbReference type="SUPFAM" id="SSF69318">
    <property type="entry name" value="Integrin alpha N-terminal domain"/>
    <property type="match status" value="2"/>
</dbReference>
<evidence type="ECO:0000313" key="5">
    <source>
        <dbReference type="Proteomes" id="UP000618931"/>
    </source>
</evidence>
<organism evidence="4 5">
    <name type="scientific">Hymenobacter ruricola</name>
    <dbReference type="NCBI Taxonomy" id="2791023"/>
    <lineage>
        <taxon>Bacteria</taxon>
        <taxon>Pseudomonadati</taxon>
        <taxon>Bacteroidota</taxon>
        <taxon>Cytophagia</taxon>
        <taxon>Cytophagales</taxon>
        <taxon>Hymenobacteraceae</taxon>
        <taxon>Hymenobacter</taxon>
    </lineage>
</organism>
<accession>A0ABS0I0S0</accession>
<dbReference type="Pfam" id="PF13517">
    <property type="entry name" value="FG-GAP_3"/>
    <property type="match status" value="2"/>
</dbReference>
<dbReference type="NCBIfam" id="TIGR04183">
    <property type="entry name" value="Por_Secre_tail"/>
    <property type="match status" value="1"/>
</dbReference>
<comment type="caution">
    <text evidence="4">The sequence shown here is derived from an EMBL/GenBank/DDBJ whole genome shotgun (WGS) entry which is preliminary data.</text>
</comment>